<dbReference type="PANTHER" id="PTHR46599:SF6">
    <property type="entry name" value="DUAL SPECIFICITY PHOSPHATASE 26"/>
    <property type="match status" value="1"/>
</dbReference>
<feature type="region of interest" description="Disordered" evidence="1">
    <location>
        <begin position="21"/>
        <end position="63"/>
    </location>
</feature>
<evidence type="ECO:0000313" key="4">
    <source>
        <dbReference type="RefSeq" id="XP_030752697.1"/>
    </source>
</evidence>
<dbReference type="KEGG" id="soy:115879842"/>
<dbReference type="AlphaFoldDB" id="A0A6J2XMW4"/>
<keyword evidence="3" id="KW-1185">Reference proteome</keyword>
<evidence type="ECO:0000313" key="3">
    <source>
        <dbReference type="Proteomes" id="UP000504635"/>
    </source>
</evidence>
<sequence length="574" mass="66133">MWPYLRPEELVEIAMNLWDEEENDPIDFSDESDEESEVIEENLYNSDSEQSVDGDDPNETNWEEIKDDDHRFYVGTDNSTIWINKTGAIPSKTREKKIIFAGPARHARNTPTELDAFSIFITDNILDDIVRFTNIYIEKKRSIAEYHRERDSKYTTRAEIKALFGVLFLISVKKGTHANVLELWSTDGTGMMTLRAAFSYKRFLFLMRSIRFGAKREKYDKLAAIRDFYTNFVENCRNNYYPGKFTTIGEMLHPFRGRCGFIQHMPQKPAKYGLKLYALCDSNTSYTWNFEMYCGKQTDGPYVVSNKPTDIVKRLIDRLKNTNRNLTMDNYYTSYPLAQYLLENGITILGTMKKNKVEIPAEFLPHKARKVGSSLFGFKDNITIVSHVPKKNKAVILLSTMHDAREVDPETGKPIILLDYNRTKGGVDTVDQKCASYSTQRMTKRWSLALFFRFLDIAGINAEVIFKANNPEKGEKRKSFLTNLAFGLMEDHMKERASIKTLPRDLQVFLTKYAPEVTPAARNEKRVGPCHACGTHKNNKTTIFCNLCNKFVCKSHSEKLVSCITCIHPPMEED</sequence>
<dbReference type="GeneID" id="115879842"/>
<protein>
    <submittedName>
        <fullName evidence="4">PiggyBac transposable element-derived protein 4-like</fullName>
    </submittedName>
</protein>
<organism evidence="3 4">
    <name type="scientific">Sitophilus oryzae</name>
    <name type="common">Rice weevil</name>
    <name type="synonym">Curculio oryzae</name>
    <dbReference type="NCBI Taxonomy" id="7048"/>
    <lineage>
        <taxon>Eukaryota</taxon>
        <taxon>Metazoa</taxon>
        <taxon>Ecdysozoa</taxon>
        <taxon>Arthropoda</taxon>
        <taxon>Hexapoda</taxon>
        <taxon>Insecta</taxon>
        <taxon>Pterygota</taxon>
        <taxon>Neoptera</taxon>
        <taxon>Endopterygota</taxon>
        <taxon>Coleoptera</taxon>
        <taxon>Polyphaga</taxon>
        <taxon>Cucujiformia</taxon>
        <taxon>Curculionidae</taxon>
        <taxon>Dryophthorinae</taxon>
        <taxon>Sitophilus</taxon>
    </lineage>
</organism>
<dbReference type="Proteomes" id="UP000504635">
    <property type="component" value="Unplaced"/>
</dbReference>
<dbReference type="PANTHER" id="PTHR46599">
    <property type="entry name" value="PIGGYBAC TRANSPOSABLE ELEMENT-DERIVED PROTEIN 4"/>
    <property type="match status" value="1"/>
</dbReference>
<proteinExistence type="predicted"/>
<evidence type="ECO:0000259" key="2">
    <source>
        <dbReference type="Pfam" id="PF13843"/>
    </source>
</evidence>
<feature type="compositionally biased region" description="Acidic residues" evidence="1">
    <location>
        <begin position="50"/>
        <end position="62"/>
    </location>
</feature>
<accession>A0A6J2XMW4</accession>
<name>A0A6J2XMW4_SITOR</name>
<evidence type="ECO:0000256" key="1">
    <source>
        <dbReference type="SAM" id="MobiDB-lite"/>
    </source>
</evidence>
<gene>
    <name evidence="4" type="primary">LOC115879842</name>
</gene>
<dbReference type="RefSeq" id="XP_030752697.1">
    <property type="nucleotide sequence ID" value="XM_030896837.1"/>
</dbReference>
<feature type="domain" description="PiggyBac transposable element-derived protein" evidence="2">
    <location>
        <begin position="114"/>
        <end position="462"/>
    </location>
</feature>
<reference evidence="4" key="1">
    <citation type="submission" date="2025-08" db="UniProtKB">
        <authorList>
            <consortium name="RefSeq"/>
        </authorList>
    </citation>
    <scope>IDENTIFICATION</scope>
    <source>
        <tissue evidence="4">Gonads</tissue>
    </source>
</reference>
<feature type="compositionally biased region" description="Acidic residues" evidence="1">
    <location>
        <begin position="21"/>
        <end position="40"/>
    </location>
</feature>
<dbReference type="InParanoid" id="A0A6J2XMW4"/>
<dbReference type="OrthoDB" id="8123139at2759"/>
<dbReference type="Pfam" id="PF13843">
    <property type="entry name" value="DDE_Tnp_1_7"/>
    <property type="match status" value="1"/>
</dbReference>
<dbReference type="InterPro" id="IPR029526">
    <property type="entry name" value="PGBD"/>
</dbReference>